<evidence type="ECO:0000256" key="5">
    <source>
        <dbReference type="ARBA" id="ARBA00022801"/>
    </source>
</evidence>
<evidence type="ECO:0000313" key="10">
    <source>
        <dbReference type="EMBL" id="VFQ86555.1"/>
    </source>
</evidence>
<protein>
    <recommendedName>
        <fullName evidence="3 8">Alpha-galactosidase</fullName>
        <ecNumber evidence="3 8">3.2.1.22</ecNumber>
    </recommendedName>
    <alternativeName>
        <fullName evidence="8">Melibiase</fullName>
    </alternativeName>
</protein>
<evidence type="ECO:0000256" key="3">
    <source>
        <dbReference type="ARBA" id="ARBA00012755"/>
    </source>
</evidence>
<dbReference type="FunFam" id="2.60.40.1180:FF:000008">
    <property type="entry name" value="Alpha-galactosidase"/>
    <property type="match status" value="1"/>
</dbReference>
<dbReference type="SUPFAM" id="SSF51445">
    <property type="entry name" value="(Trans)glycosidases"/>
    <property type="match status" value="1"/>
</dbReference>
<evidence type="ECO:0000259" key="9">
    <source>
        <dbReference type="Pfam" id="PF17801"/>
    </source>
</evidence>
<dbReference type="EMBL" id="OOIL02003232">
    <property type="protein sequence ID" value="VFQ86555.1"/>
    <property type="molecule type" value="Genomic_DNA"/>
</dbReference>
<gene>
    <name evidence="10" type="ORF">CCAM_LOCUS28331</name>
</gene>
<keyword evidence="4" id="KW-0732">Signal</keyword>
<keyword evidence="5 8" id="KW-0378">Hydrolase</keyword>
<keyword evidence="11" id="KW-1185">Reference proteome</keyword>
<dbReference type="Gene3D" id="2.60.40.1180">
    <property type="entry name" value="Golgi alpha-mannosidase II"/>
    <property type="match status" value="1"/>
</dbReference>
<dbReference type="InterPro" id="IPR041233">
    <property type="entry name" value="Melibiase_C"/>
</dbReference>
<dbReference type="PANTHER" id="PTHR11452:SF33">
    <property type="entry name" value="ALPHA-GALACTOSIDASE 2"/>
    <property type="match status" value="1"/>
</dbReference>
<comment type="catalytic activity">
    <reaction evidence="1 8">
        <text>Hydrolysis of terminal, non-reducing alpha-D-galactose residues in alpha-D-galactosides, including galactose oligosaccharides, galactomannans and galactolipids.</text>
        <dbReference type="EC" id="3.2.1.22"/>
    </reaction>
</comment>
<feature type="domain" description="Alpha galactosidase C-terminal" evidence="9">
    <location>
        <begin position="172"/>
        <end position="249"/>
    </location>
</feature>
<evidence type="ECO:0000256" key="1">
    <source>
        <dbReference type="ARBA" id="ARBA00001255"/>
    </source>
</evidence>
<dbReference type="AlphaFoldDB" id="A0A484MCX9"/>
<comment type="similarity">
    <text evidence="2 8">Belongs to the glycosyl hydrolase 27 family.</text>
</comment>
<evidence type="ECO:0000256" key="2">
    <source>
        <dbReference type="ARBA" id="ARBA00009743"/>
    </source>
</evidence>
<dbReference type="Pfam" id="PF17801">
    <property type="entry name" value="Melibiase_C"/>
    <property type="match status" value="1"/>
</dbReference>
<organism evidence="10 11">
    <name type="scientific">Cuscuta campestris</name>
    <dbReference type="NCBI Taxonomy" id="132261"/>
    <lineage>
        <taxon>Eukaryota</taxon>
        <taxon>Viridiplantae</taxon>
        <taxon>Streptophyta</taxon>
        <taxon>Embryophyta</taxon>
        <taxon>Tracheophyta</taxon>
        <taxon>Spermatophyta</taxon>
        <taxon>Magnoliopsida</taxon>
        <taxon>eudicotyledons</taxon>
        <taxon>Gunneridae</taxon>
        <taxon>Pentapetalae</taxon>
        <taxon>asterids</taxon>
        <taxon>lamiids</taxon>
        <taxon>Solanales</taxon>
        <taxon>Convolvulaceae</taxon>
        <taxon>Cuscuteae</taxon>
        <taxon>Cuscuta</taxon>
        <taxon>Cuscuta subgen. Grammica</taxon>
        <taxon>Cuscuta sect. Cleistogrammica</taxon>
    </lineage>
</organism>
<dbReference type="Gene3D" id="3.20.20.70">
    <property type="entry name" value="Aldolase class I"/>
    <property type="match status" value="2"/>
</dbReference>
<dbReference type="EC" id="3.2.1.22" evidence="3 8"/>
<dbReference type="CDD" id="cd14792">
    <property type="entry name" value="GH27"/>
    <property type="match status" value="1"/>
</dbReference>
<dbReference type="PRINTS" id="PR00740">
    <property type="entry name" value="GLHYDRLASE27"/>
</dbReference>
<dbReference type="InterPro" id="IPR013785">
    <property type="entry name" value="Aldolase_TIM"/>
</dbReference>
<evidence type="ECO:0000256" key="6">
    <source>
        <dbReference type="ARBA" id="ARBA00023157"/>
    </source>
</evidence>
<feature type="non-terminal residue" evidence="10">
    <location>
        <position position="1"/>
    </location>
</feature>
<evidence type="ECO:0000313" key="11">
    <source>
        <dbReference type="Proteomes" id="UP000595140"/>
    </source>
</evidence>
<dbReference type="Proteomes" id="UP000595140">
    <property type="component" value="Unassembled WGS sequence"/>
</dbReference>
<dbReference type="GO" id="GO:0009505">
    <property type="term" value="C:plant-type cell wall"/>
    <property type="evidence" value="ECO:0007669"/>
    <property type="project" value="TreeGrafter"/>
</dbReference>
<evidence type="ECO:0000256" key="4">
    <source>
        <dbReference type="ARBA" id="ARBA00022729"/>
    </source>
</evidence>
<accession>A0A484MCX9</accession>
<evidence type="ECO:0000256" key="8">
    <source>
        <dbReference type="RuleBase" id="RU361168"/>
    </source>
</evidence>
<dbReference type="OrthoDB" id="5795902at2759"/>
<dbReference type="InterPro" id="IPR002241">
    <property type="entry name" value="Glyco_hydro_27"/>
</dbReference>
<dbReference type="GO" id="GO:0005975">
    <property type="term" value="P:carbohydrate metabolic process"/>
    <property type="evidence" value="ECO:0007669"/>
    <property type="project" value="InterPro"/>
</dbReference>
<proteinExistence type="inferred from homology"/>
<keyword evidence="7 8" id="KW-0326">Glycosidase</keyword>
<dbReference type="PANTHER" id="PTHR11452">
    <property type="entry name" value="ALPHA-GALACTOSIDASE/ALPHA-N-ACETYLGALACTOSAMINIDASE"/>
    <property type="match status" value="1"/>
</dbReference>
<dbReference type="Pfam" id="PF16499">
    <property type="entry name" value="Melibiase_2"/>
    <property type="match status" value="2"/>
</dbReference>
<evidence type="ECO:0000256" key="7">
    <source>
        <dbReference type="ARBA" id="ARBA00023295"/>
    </source>
</evidence>
<name>A0A484MCX9_9ASTE</name>
<dbReference type="InterPro" id="IPR017853">
    <property type="entry name" value="GH"/>
</dbReference>
<reference evidence="10 11" key="1">
    <citation type="submission" date="2018-04" db="EMBL/GenBank/DDBJ databases">
        <authorList>
            <person name="Vogel A."/>
        </authorList>
    </citation>
    <scope>NUCLEOTIDE SEQUENCE [LARGE SCALE GENOMIC DNA]</scope>
</reference>
<dbReference type="SUPFAM" id="SSF51011">
    <property type="entry name" value="Glycosyl hydrolase domain"/>
    <property type="match status" value="1"/>
</dbReference>
<dbReference type="GO" id="GO:0004557">
    <property type="term" value="F:alpha-galactosidase activity"/>
    <property type="evidence" value="ECO:0007669"/>
    <property type="project" value="UniProtKB-EC"/>
</dbReference>
<keyword evidence="6 8" id="KW-1015">Disulfide bond</keyword>
<dbReference type="InterPro" id="IPR013780">
    <property type="entry name" value="Glyco_hydro_b"/>
</dbReference>
<sequence>GNLVPRASSFPSGIITLADYVHQRGLKLGIYSDAGTETCSDTMPGSLGFEEQDAKIFASWGIDYLKYDNCNNDNEDVKDSMTSHADQNDQWASYAYPGGWNDPDILEVGNGGMTQAEYRSHFSIWALAKAPLLIGCDIRYMDNSTFKILSNKEVIDVNQDGLGHQGRKIKQDGDLEVWAGPLSGNKVAVVLWNRGATEATITAYWSDLGLNATTLVTARDLWDHSRVRLPSKGQISASVPTHDCKMYVLSPMPPSTQRDRSAAKRSNV</sequence>